<proteinExistence type="predicted"/>
<gene>
    <name evidence="3" type="ORF">NCTC1934_06602</name>
</gene>
<accession>A0A379JLC9</accession>
<dbReference type="SUPFAM" id="SSF49319">
    <property type="entry name" value="Actinoxanthin-like"/>
    <property type="match status" value="1"/>
</dbReference>
<dbReference type="RefSeq" id="WP_039814725.1">
    <property type="nucleotide sequence ID" value="NZ_UGRY01000007.1"/>
</dbReference>
<keyword evidence="1" id="KW-0812">Transmembrane</keyword>
<dbReference type="Gene3D" id="2.60.40.230">
    <property type="entry name" value="Neocarzinostatin-like"/>
    <property type="match status" value="1"/>
</dbReference>
<evidence type="ECO:0008006" key="5">
    <source>
        <dbReference type="Google" id="ProtNLM"/>
    </source>
</evidence>
<evidence type="ECO:0000256" key="1">
    <source>
        <dbReference type="SAM" id="Phobius"/>
    </source>
</evidence>
<dbReference type="STRING" id="1406858.GCA_000710895_06809"/>
<keyword evidence="2" id="KW-0732">Signal</keyword>
<dbReference type="Proteomes" id="UP000255467">
    <property type="component" value="Unassembled WGS sequence"/>
</dbReference>
<evidence type="ECO:0000313" key="3">
    <source>
        <dbReference type="EMBL" id="SUD49250.1"/>
    </source>
</evidence>
<feature type="chain" id="PRO_5016797312" description="Neocarzinostatin family protein" evidence="2">
    <location>
        <begin position="29"/>
        <end position="194"/>
    </location>
</feature>
<keyword evidence="1" id="KW-1133">Transmembrane helix</keyword>
<name>A0A379JLC9_9NOCA</name>
<feature type="transmembrane region" description="Helical" evidence="1">
    <location>
        <begin position="167"/>
        <end position="188"/>
    </location>
</feature>
<dbReference type="InterPro" id="IPR027273">
    <property type="entry name" value="Neocarzinostatin-like"/>
</dbReference>
<keyword evidence="1" id="KW-0472">Membrane</keyword>
<reference evidence="3 4" key="1">
    <citation type="submission" date="2018-06" db="EMBL/GenBank/DDBJ databases">
        <authorList>
            <consortium name="Pathogen Informatics"/>
            <person name="Doyle S."/>
        </authorList>
    </citation>
    <scope>NUCLEOTIDE SEQUENCE [LARGE SCALE GENOMIC DNA]</scope>
    <source>
        <strain evidence="3 4">NCTC1934</strain>
    </source>
</reference>
<evidence type="ECO:0000256" key="2">
    <source>
        <dbReference type="SAM" id="SignalP"/>
    </source>
</evidence>
<evidence type="ECO:0000313" key="4">
    <source>
        <dbReference type="Proteomes" id="UP000255467"/>
    </source>
</evidence>
<dbReference type="AlphaFoldDB" id="A0A379JLC9"/>
<protein>
    <recommendedName>
        <fullName evidence="5">Neocarzinostatin family protein</fullName>
    </recommendedName>
</protein>
<dbReference type="EMBL" id="UGRY01000007">
    <property type="protein sequence ID" value="SUD49250.1"/>
    <property type="molecule type" value="Genomic_DNA"/>
</dbReference>
<organism evidence="3 4">
    <name type="scientific">Nocardia otitidiscaviarum</name>
    <dbReference type="NCBI Taxonomy" id="1823"/>
    <lineage>
        <taxon>Bacteria</taxon>
        <taxon>Bacillati</taxon>
        <taxon>Actinomycetota</taxon>
        <taxon>Actinomycetes</taxon>
        <taxon>Mycobacteriales</taxon>
        <taxon>Nocardiaceae</taxon>
        <taxon>Nocardia</taxon>
    </lineage>
</organism>
<sequence>MKSTVLRTAVPAAAATLALLVGSPAASAAPTLEVSESSGVAPGQMITVNLAGLPPNLPTVAVGQCKPQITLPTDCQLSGSLMGRADEQGVWQPTGGRELALVEAVGGTDCTAAPGACTVAVTSLTDPSKILASVPLTFGAPETTPPPAPMADADTTEAAEEDSDTGMIVAIVAGGVILAALAAGLLVMRRRGSR</sequence>
<feature type="signal peptide" evidence="2">
    <location>
        <begin position="1"/>
        <end position="28"/>
    </location>
</feature>
<keyword evidence="4" id="KW-1185">Reference proteome</keyword>